<protein>
    <submittedName>
        <fullName evidence="2">Alpha/beta fold hydrolase</fullName>
    </submittedName>
</protein>
<dbReference type="Proteomes" id="UP001597110">
    <property type="component" value="Unassembled WGS sequence"/>
</dbReference>
<dbReference type="GO" id="GO:0016787">
    <property type="term" value="F:hydrolase activity"/>
    <property type="evidence" value="ECO:0007669"/>
    <property type="project" value="UniProtKB-KW"/>
</dbReference>
<comment type="caution">
    <text evidence="2">The sequence shown here is derived from an EMBL/GenBank/DDBJ whole genome shotgun (WGS) entry which is preliminary data.</text>
</comment>
<keyword evidence="2" id="KW-0378">Hydrolase</keyword>
<keyword evidence="3" id="KW-1185">Reference proteome</keyword>
<gene>
    <name evidence="2" type="ORF">ACFQ0E_16610</name>
</gene>
<evidence type="ECO:0000313" key="2">
    <source>
        <dbReference type="EMBL" id="MFD0727218.1"/>
    </source>
</evidence>
<evidence type="ECO:0000313" key="3">
    <source>
        <dbReference type="Proteomes" id="UP001597110"/>
    </source>
</evidence>
<dbReference type="InterPro" id="IPR000073">
    <property type="entry name" value="AB_hydrolase_1"/>
</dbReference>
<organism evidence="2 3">
    <name type="scientific">Lysobacter brunescens</name>
    <dbReference type="NCBI Taxonomy" id="262323"/>
    <lineage>
        <taxon>Bacteria</taxon>
        <taxon>Pseudomonadati</taxon>
        <taxon>Pseudomonadota</taxon>
        <taxon>Gammaproteobacteria</taxon>
        <taxon>Lysobacterales</taxon>
        <taxon>Lysobacteraceae</taxon>
        <taxon>Lysobacter</taxon>
    </lineage>
</organism>
<dbReference type="SUPFAM" id="SSF53474">
    <property type="entry name" value="alpha/beta-Hydrolases"/>
    <property type="match status" value="1"/>
</dbReference>
<dbReference type="RefSeq" id="WP_386825737.1">
    <property type="nucleotide sequence ID" value="NZ_JBHTIF010000004.1"/>
</dbReference>
<reference evidence="3" key="1">
    <citation type="journal article" date="2019" name="Int. J. Syst. Evol. Microbiol.">
        <title>The Global Catalogue of Microorganisms (GCM) 10K type strain sequencing project: providing services to taxonomists for standard genome sequencing and annotation.</title>
        <authorList>
            <consortium name="The Broad Institute Genomics Platform"/>
            <consortium name="The Broad Institute Genome Sequencing Center for Infectious Disease"/>
            <person name="Wu L."/>
            <person name="Ma J."/>
        </authorList>
    </citation>
    <scope>NUCLEOTIDE SEQUENCE [LARGE SCALE GENOMIC DNA]</scope>
    <source>
        <strain evidence="3">CCUG 55585</strain>
    </source>
</reference>
<dbReference type="Gene3D" id="3.40.50.1820">
    <property type="entry name" value="alpha/beta hydrolase"/>
    <property type="match status" value="1"/>
</dbReference>
<feature type="domain" description="AB hydrolase-1" evidence="1">
    <location>
        <begin position="5"/>
        <end position="254"/>
    </location>
</feature>
<proteinExistence type="predicted"/>
<name>A0ABW2YGD2_9GAMM</name>
<dbReference type="Pfam" id="PF12697">
    <property type="entry name" value="Abhydrolase_6"/>
    <property type="match status" value="1"/>
</dbReference>
<sequence length="273" mass="30814">MTDRLVFSHANGFPLPVYRRLFDALRPDFDPVGVLRFGHDPARPVTPDWPYLVDELVEFVQAQPAHAGRTWLVGHSLGGYLSVLAAGRLQGRVDGIVLLDSPLIAGLSATMMRLGHVTGLDRLVMPLTQTLQRRQHWPDIEAAHAHYHAKRMFRCWHPDVLRDYAEYCTVPDGRGERTLLFDRHVEYRIYRTLPSKRTVEAAAALRVPAAFIGGRDSRELRHIGHRATRALVGPRWYWHPGSHLFPMEDPQATAGLIRKAIADMMAARESTAA</sequence>
<evidence type="ECO:0000259" key="1">
    <source>
        <dbReference type="Pfam" id="PF12697"/>
    </source>
</evidence>
<dbReference type="InterPro" id="IPR029058">
    <property type="entry name" value="AB_hydrolase_fold"/>
</dbReference>
<dbReference type="EMBL" id="JBHTIF010000004">
    <property type="protein sequence ID" value="MFD0727218.1"/>
    <property type="molecule type" value="Genomic_DNA"/>
</dbReference>
<accession>A0ABW2YGD2</accession>